<accession>A0A3L7K7K4</accession>
<sequence length="161" mass="17653">MEWLYWTIITILFLISFVGLIYPIIPSVLFIVAGYLLYGAFFSFNQFGWVFWSVQLLFTLLLFAADYLANALGIKKSGGTRAGVWGSTIGLLIGPFIIPVAGILAGPFLGAVLAEIIVHRTNWKKAVKIGIGSLVGFVSSILTKGIIQLVMIGYFLLRVFS</sequence>
<keyword evidence="1" id="KW-1133">Transmembrane helix</keyword>
<feature type="transmembrane region" description="Helical" evidence="1">
    <location>
        <begin position="89"/>
        <end position="113"/>
    </location>
</feature>
<name>A0A3L7K7K4_9BACI</name>
<dbReference type="InterPro" id="IPR007403">
    <property type="entry name" value="DUF456"/>
</dbReference>
<feature type="transmembrane region" description="Helical" evidence="1">
    <location>
        <begin position="6"/>
        <end position="37"/>
    </location>
</feature>
<dbReference type="PANTHER" id="PTHR39165">
    <property type="entry name" value="IG HYPOTHETICAL 17883"/>
    <property type="match status" value="1"/>
</dbReference>
<evidence type="ECO:0000313" key="3">
    <source>
        <dbReference type="Proteomes" id="UP000276770"/>
    </source>
</evidence>
<dbReference type="RefSeq" id="WP_121678903.1">
    <property type="nucleotide sequence ID" value="NZ_RCVZ01000001.1"/>
</dbReference>
<comment type="caution">
    <text evidence="2">The sequence shown here is derived from an EMBL/GenBank/DDBJ whole genome shotgun (WGS) entry which is preliminary data.</text>
</comment>
<keyword evidence="1" id="KW-0472">Membrane</keyword>
<dbReference type="EMBL" id="RCVZ01000001">
    <property type="protein sequence ID" value="RLQ98214.1"/>
    <property type="molecule type" value="Genomic_DNA"/>
</dbReference>
<dbReference type="Proteomes" id="UP000276770">
    <property type="component" value="Unassembled WGS sequence"/>
</dbReference>
<keyword evidence="1" id="KW-0812">Transmembrane</keyword>
<dbReference type="OrthoDB" id="9808460at2"/>
<gene>
    <name evidence="2" type="ORF">D9X91_02165</name>
</gene>
<evidence type="ECO:0000256" key="1">
    <source>
        <dbReference type="SAM" id="Phobius"/>
    </source>
</evidence>
<proteinExistence type="predicted"/>
<protein>
    <submittedName>
        <fullName evidence="2">DUF456 domain-containing protein</fullName>
    </submittedName>
</protein>
<organism evidence="2 3">
    <name type="scientific">Falsibacillus albus</name>
    <dbReference type="NCBI Taxonomy" id="2478915"/>
    <lineage>
        <taxon>Bacteria</taxon>
        <taxon>Bacillati</taxon>
        <taxon>Bacillota</taxon>
        <taxon>Bacilli</taxon>
        <taxon>Bacillales</taxon>
        <taxon>Bacillaceae</taxon>
        <taxon>Falsibacillus</taxon>
    </lineage>
</organism>
<feature type="transmembrane region" description="Helical" evidence="1">
    <location>
        <begin position="134"/>
        <end position="157"/>
    </location>
</feature>
<evidence type="ECO:0000313" key="2">
    <source>
        <dbReference type="EMBL" id="RLQ98214.1"/>
    </source>
</evidence>
<dbReference type="PANTHER" id="PTHR39165:SF1">
    <property type="entry name" value="DUF456 DOMAIN-CONTAINING PROTEIN"/>
    <property type="match status" value="1"/>
</dbReference>
<reference evidence="2 3" key="1">
    <citation type="submission" date="2018-10" db="EMBL/GenBank/DDBJ databases">
        <title>Falsibacillus sp. genome draft.</title>
        <authorList>
            <person name="Shi S."/>
        </authorList>
    </citation>
    <scope>NUCLEOTIDE SEQUENCE [LARGE SCALE GENOMIC DNA]</scope>
    <source>
        <strain evidence="2 3">GY 10110</strain>
    </source>
</reference>
<dbReference type="AlphaFoldDB" id="A0A3L7K7K4"/>
<feature type="transmembrane region" description="Helical" evidence="1">
    <location>
        <begin position="49"/>
        <end position="69"/>
    </location>
</feature>
<dbReference type="Pfam" id="PF04306">
    <property type="entry name" value="DUF456"/>
    <property type="match status" value="1"/>
</dbReference>
<keyword evidence="3" id="KW-1185">Reference proteome</keyword>